<evidence type="ECO:0008006" key="3">
    <source>
        <dbReference type="Google" id="ProtNLM"/>
    </source>
</evidence>
<proteinExistence type="predicted"/>
<dbReference type="RefSeq" id="WP_248478387.1">
    <property type="nucleotide sequence ID" value="NZ_JALPRF010000003.1"/>
</dbReference>
<dbReference type="Gene3D" id="2.180.10.10">
    <property type="entry name" value="RHS repeat-associated core"/>
    <property type="match status" value="1"/>
</dbReference>
<evidence type="ECO:0000313" key="1">
    <source>
        <dbReference type="EMBL" id="MCK8493768.1"/>
    </source>
</evidence>
<dbReference type="EMBL" id="JALPRF010000003">
    <property type="protein sequence ID" value="MCK8493768.1"/>
    <property type="molecule type" value="Genomic_DNA"/>
</dbReference>
<evidence type="ECO:0000313" key="2">
    <source>
        <dbReference type="Proteomes" id="UP001202180"/>
    </source>
</evidence>
<keyword evidence="2" id="KW-1185">Reference proteome</keyword>
<reference evidence="1 2" key="1">
    <citation type="submission" date="2022-04" db="EMBL/GenBank/DDBJ databases">
        <title>Spirosoma sp. strain RP8 genome sequencing and assembly.</title>
        <authorList>
            <person name="Jung Y."/>
        </authorList>
    </citation>
    <scope>NUCLEOTIDE SEQUENCE [LARGE SCALE GENOMIC DNA]</scope>
    <source>
        <strain evidence="1 2">RP8</strain>
    </source>
</reference>
<comment type="caution">
    <text evidence="1">The sequence shown here is derived from an EMBL/GenBank/DDBJ whole genome shotgun (WGS) entry which is preliminary data.</text>
</comment>
<sequence>MITHRLLTCFIGVSIALGLTTCSDHHIPDVTPGSTASRLRVKTLTLELPNNVAKVSSFRYDGQGRLSSIFTYQTPDSTVSELETSLYQYDAQNRLTQLRRQAILYPRGNPFNPTEQYTFTYNSAGQLSGLAYLNGFTLGFTYNSANQLIRSGRQFSISGLSITGSNSFSYTGNNLTRLTDNRTLPLRGPSGNTESVSDYTHDDKVNPFYGLYVIPAPYPSGFVNMANSPNLVATYFGGLENVLNLSKNNVVRQVTNTTTTIGSQVSTGTATVAYQYEYNTANLPSVRRMSVDNVMTQTLRFDYESY</sequence>
<dbReference type="Proteomes" id="UP001202180">
    <property type="component" value="Unassembled WGS sequence"/>
</dbReference>
<accession>A0ABT0HNL1</accession>
<protein>
    <recommendedName>
        <fullName evidence="3">YD repeat-containing protein</fullName>
    </recommendedName>
</protein>
<organism evidence="1 2">
    <name type="scientific">Spirosoma liriopis</name>
    <dbReference type="NCBI Taxonomy" id="2937440"/>
    <lineage>
        <taxon>Bacteria</taxon>
        <taxon>Pseudomonadati</taxon>
        <taxon>Bacteroidota</taxon>
        <taxon>Cytophagia</taxon>
        <taxon>Cytophagales</taxon>
        <taxon>Cytophagaceae</taxon>
        <taxon>Spirosoma</taxon>
    </lineage>
</organism>
<gene>
    <name evidence="1" type="ORF">M0L20_18015</name>
</gene>
<name>A0ABT0HNL1_9BACT</name>